<evidence type="ECO:0000313" key="11">
    <source>
        <dbReference type="EMBL" id="VEN43795.1"/>
    </source>
</evidence>
<evidence type="ECO:0000256" key="7">
    <source>
        <dbReference type="ARBA" id="ARBA00024348"/>
    </source>
</evidence>
<dbReference type="GO" id="GO:0008270">
    <property type="term" value="F:zinc ion binding"/>
    <property type="evidence" value="ECO:0007669"/>
    <property type="project" value="InterPro"/>
</dbReference>
<feature type="domain" description="Alpha-carbonic anhydrase" evidence="10">
    <location>
        <begin position="31"/>
        <end position="284"/>
    </location>
</feature>
<evidence type="ECO:0000259" key="10">
    <source>
        <dbReference type="PROSITE" id="PS51144"/>
    </source>
</evidence>
<dbReference type="PROSITE" id="PS50850">
    <property type="entry name" value="MFS"/>
    <property type="match status" value="1"/>
</dbReference>
<keyword evidence="12" id="KW-1185">Reference proteome</keyword>
<feature type="domain" description="Alpha-carbonic anhydrase" evidence="10">
    <location>
        <begin position="771"/>
        <end position="1025"/>
    </location>
</feature>
<dbReference type="SUPFAM" id="SSF103473">
    <property type="entry name" value="MFS general substrate transporter"/>
    <property type="match status" value="1"/>
</dbReference>
<dbReference type="PROSITE" id="PS51144">
    <property type="entry name" value="ALPHA_CA_2"/>
    <property type="match status" value="2"/>
</dbReference>
<dbReference type="InterPro" id="IPR044775">
    <property type="entry name" value="MFS_ERD6/Tret1-like"/>
</dbReference>
<dbReference type="InterPro" id="IPR036398">
    <property type="entry name" value="CA_dom_sf"/>
</dbReference>
<feature type="transmembrane region" description="Helical" evidence="8">
    <location>
        <begin position="391"/>
        <end position="409"/>
    </location>
</feature>
<evidence type="ECO:0000256" key="6">
    <source>
        <dbReference type="ARBA" id="ARBA00023180"/>
    </source>
</evidence>
<dbReference type="GO" id="GO:0004089">
    <property type="term" value="F:carbonate dehydratase activity"/>
    <property type="evidence" value="ECO:0007669"/>
    <property type="project" value="InterPro"/>
</dbReference>
<feature type="transmembrane region" description="Helical" evidence="8">
    <location>
        <begin position="622"/>
        <end position="643"/>
    </location>
</feature>
<reference evidence="11 12" key="1">
    <citation type="submission" date="2019-01" db="EMBL/GenBank/DDBJ databases">
        <authorList>
            <person name="Sayadi A."/>
        </authorList>
    </citation>
    <scope>NUCLEOTIDE SEQUENCE [LARGE SCALE GENOMIC DNA]</scope>
</reference>
<feature type="transmembrane region" description="Helical" evidence="8">
    <location>
        <begin position="655"/>
        <end position="674"/>
    </location>
</feature>
<evidence type="ECO:0000256" key="2">
    <source>
        <dbReference type="ARBA" id="ARBA00022475"/>
    </source>
</evidence>
<accession>A0A653C7G5</accession>
<dbReference type="Proteomes" id="UP000410492">
    <property type="component" value="Unassembled WGS sequence"/>
</dbReference>
<evidence type="ECO:0000259" key="9">
    <source>
        <dbReference type="PROSITE" id="PS50850"/>
    </source>
</evidence>
<dbReference type="Pfam" id="PF00083">
    <property type="entry name" value="Sugar_tr"/>
    <property type="match status" value="1"/>
</dbReference>
<feature type="transmembrane region" description="Helical" evidence="8">
    <location>
        <begin position="694"/>
        <end position="714"/>
    </location>
</feature>
<dbReference type="InterPro" id="IPR036259">
    <property type="entry name" value="MFS_trans_sf"/>
</dbReference>
<dbReference type="InterPro" id="IPR018338">
    <property type="entry name" value="Carbonic_anhydrase_a-class_CS"/>
</dbReference>
<dbReference type="GO" id="GO:0005886">
    <property type="term" value="C:plasma membrane"/>
    <property type="evidence" value="ECO:0007669"/>
    <property type="project" value="UniProtKB-SubCell"/>
</dbReference>
<evidence type="ECO:0000313" key="12">
    <source>
        <dbReference type="Proteomes" id="UP000410492"/>
    </source>
</evidence>
<dbReference type="FunFam" id="1.20.1250.20:FF:000055">
    <property type="entry name" value="Facilitated trehalose transporter Tret1-2 homolog"/>
    <property type="match status" value="1"/>
</dbReference>
<dbReference type="OrthoDB" id="8120565at2759"/>
<evidence type="ECO:0008006" key="13">
    <source>
        <dbReference type="Google" id="ProtNLM"/>
    </source>
</evidence>
<dbReference type="EMBL" id="CAACVG010007134">
    <property type="protein sequence ID" value="VEN43795.1"/>
    <property type="molecule type" value="Genomic_DNA"/>
</dbReference>
<dbReference type="Pfam" id="PF00194">
    <property type="entry name" value="Carb_anhydrase"/>
    <property type="match status" value="2"/>
</dbReference>
<dbReference type="PROSITE" id="PS00162">
    <property type="entry name" value="ALPHA_CA_1"/>
    <property type="match status" value="2"/>
</dbReference>
<dbReference type="PANTHER" id="PTHR48021">
    <property type="match status" value="1"/>
</dbReference>
<dbReference type="PANTHER" id="PTHR48021:SF47">
    <property type="entry name" value="GH17672P"/>
    <property type="match status" value="1"/>
</dbReference>
<feature type="transmembrane region" description="Helical" evidence="8">
    <location>
        <begin position="595"/>
        <end position="615"/>
    </location>
</feature>
<evidence type="ECO:0000256" key="8">
    <source>
        <dbReference type="SAM" id="Phobius"/>
    </source>
</evidence>
<feature type="transmembrane region" description="Helical" evidence="8">
    <location>
        <begin position="415"/>
        <end position="437"/>
    </location>
</feature>
<sequence length="1029" mass="115893">MSLSFLYSTCSIQIHQIFKISKFHTKLSGMADWDDSVTKGPDTCTLKCPKAAGKRKSPIDISPNHACEVMLPELQTKYNTEKIKQKLQNVGYCWKVVTEGKYNDLALWGGPLQEQHELVQYHCHWGDNETKGSEHAIDGQKYQGEIHFVHINNRYCSVEQAMRKHDGLCVLGVFFNLGCKPHPEIAKITDVMGECETNGEEVELEESVDISKIIPLSGSYYTYSGSLTTLPYSECTWIVFEDSIEISQCQLDAFNNLKNGRGERITNNFRPFVPLKGREVRLNNFIGVTGAVMVNKKIKTRGYCKSHLKKYENYACELCIRNLLALTGDTSLTWSSPVLPKLYSNETTVNPLGKPITPDEESWIGSMQYIGAMCGILPFSLLAANIGRKPVLLFLAVPHILSFVIFALAKNINWYYVGRFLGGVSLSSVYIVLPMYIAEISEDSYRGTLLVTYSTFASFGDLLPYIVGPYISMFWFNVILSVSPLVFFILFAYLAPESPYFYVGKNDFEAKKCLSTLRQAKPTYDVDVEIERIKYEINKNQKGDFWNTIKRKYVMKGFTVALGLCIFQQLSGLTAILAYTQNIFDDADTNFSPEVSSIIVGTVLFLASFGGPFIVDKRGRKFLLVCSSIGIITSESVLGLYFYLKERTTVSVENISWLPVVCLMVYVITFNLGYGPLPHTITSEILPSNVKFHLATITGFSGWLMSFLVTKFFGVLNEALGTCGTFWLFSVICVFGLLFIITVVPETKGKSFQEIQMFKILRFYSKLSKMADWDYSATNGPDTWSLKYPNAAGKQQSPIDISPNRACEVMLPELQTKYDSEKIKQELHNVGYCWKVVTEGKYNDLALWGGPLQGQYKLLQYHCHWGDNKTKGSEHAIDGQKYQGEIHFVHINNRYCSVDKALRHSDGLCVLGVFFNLGCKANPEIAKIIDVMNKCEAKGAEAKLERNVDISQIIPFSGSYYTYSGSLTTPPCSECTTWIVFEDPIQISQDQLDAFNSLKDGTGKIITNNFRPLMPLEGREVRLVRNSNH</sequence>
<keyword evidence="2" id="KW-1003">Cell membrane</keyword>
<comment type="similarity">
    <text evidence="7">Belongs to the major facilitator superfamily. Sugar transporter (TC 2.A.1.1) family. Trehalose transporter subfamily.</text>
</comment>
<dbReference type="CDD" id="cd00326">
    <property type="entry name" value="alpha_CA"/>
    <property type="match status" value="2"/>
</dbReference>
<dbReference type="AlphaFoldDB" id="A0A653C7G5"/>
<keyword evidence="4 8" id="KW-1133">Transmembrane helix</keyword>
<name>A0A653C7G5_CALMS</name>
<feature type="transmembrane region" description="Helical" evidence="8">
    <location>
        <begin position="473"/>
        <end position="495"/>
    </location>
</feature>
<evidence type="ECO:0000256" key="3">
    <source>
        <dbReference type="ARBA" id="ARBA00022692"/>
    </source>
</evidence>
<gene>
    <name evidence="11" type="ORF">CALMAC_LOCUS6820</name>
</gene>
<evidence type="ECO:0000256" key="5">
    <source>
        <dbReference type="ARBA" id="ARBA00023136"/>
    </source>
</evidence>
<evidence type="ECO:0000256" key="4">
    <source>
        <dbReference type="ARBA" id="ARBA00022989"/>
    </source>
</evidence>
<dbReference type="InterPro" id="IPR001148">
    <property type="entry name" value="CA_dom"/>
</dbReference>
<keyword evidence="3 8" id="KW-0812">Transmembrane</keyword>
<dbReference type="InterPro" id="IPR020846">
    <property type="entry name" value="MFS_dom"/>
</dbReference>
<dbReference type="GO" id="GO:0051119">
    <property type="term" value="F:sugar transmembrane transporter activity"/>
    <property type="evidence" value="ECO:0007669"/>
    <property type="project" value="InterPro"/>
</dbReference>
<keyword evidence="6" id="KW-0325">Glycoprotein</keyword>
<dbReference type="InterPro" id="IPR003663">
    <property type="entry name" value="Sugar/inositol_transpt"/>
</dbReference>
<dbReference type="Gene3D" id="3.10.200.10">
    <property type="entry name" value="Alpha carbonic anhydrase"/>
    <property type="match status" value="2"/>
</dbReference>
<dbReference type="InterPro" id="IPR005828">
    <property type="entry name" value="MFS_sugar_transport-like"/>
</dbReference>
<feature type="domain" description="Major facilitator superfamily (MFS) profile" evidence="9">
    <location>
        <begin position="315"/>
        <end position="748"/>
    </location>
</feature>
<comment type="subcellular location">
    <subcellularLocation>
        <location evidence="1">Cell membrane</location>
        <topology evidence="1">Multi-pass membrane protein</topology>
    </subcellularLocation>
</comment>
<feature type="transmembrane region" description="Helical" evidence="8">
    <location>
        <begin position="726"/>
        <end position="744"/>
    </location>
</feature>
<keyword evidence="5 8" id="KW-0472">Membrane</keyword>
<dbReference type="SMART" id="SM01057">
    <property type="entry name" value="Carb_anhydrase"/>
    <property type="match status" value="2"/>
</dbReference>
<evidence type="ECO:0000256" key="1">
    <source>
        <dbReference type="ARBA" id="ARBA00004651"/>
    </source>
</evidence>
<organism evidence="11 12">
    <name type="scientific">Callosobruchus maculatus</name>
    <name type="common">Southern cowpea weevil</name>
    <name type="synonym">Pulse bruchid</name>
    <dbReference type="NCBI Taxonomy" id="64391"/>
    <lineage>
        <taxon>Eukaryota</taxon>
        <taxon>Metazoa</taxon>
        <taxon>Ecdysozoa</taxon>
        <taxon>Arthropoda</taxon>
        <taxon>Hexapoda</taxon>
        <taxon>Insecta</taxon>
        <taxon>Pterygota</taxon>
        <taxon>Neoptera</taxon>
        <taxon>Endopterygota</taxon>
        <taxon>Coleoptera</taxon>
        <taxon>Polyphaga</taxon>
        <taxon>Cucujiformia</taxon>
        <taxon>Chrysomeloidea</taxon>
        <taxon>Chrysomelidae</taxon>
        <taxon>Bruchinae</taxon>
        <taxon>Bruchini</taxon>
        <taxon>Callosobruchus</taxon>
    </lineage>
</organism>
<dbReference type="PRINTS" id="PR00171">
    <property type="entry name" value="SUGRTRNSPORT"/>
</dbReference>
<dbReference type="InterPro" id="IPR050549">
    <property type="entry name" value="MFS_Trehalose_Transporter"/>
</dbReference>
<dbReference type="CDD" id="cd17358">
    <property type="entry name" value="MFS_GLUT6_8_Class3_like"/>
    <property type="match status" value="1"/>
</dbReference>
<proteinExistence type="inferred from homology"/>
<dbReference type="Gene3D" id="1.20.1250.20">
    <property type="entry name" value="MFS general substrate transporter like domains"/>
    <property type="match status" value="1"/>
</dbReference>
<dbReference type="SUPFAM" id="SSF51069">
    <property type="entry name" value="Carbonic anhydrase"/>
    <property type="match status" value="2"/>
</dbReference>
<protein>
    <recommendedName>
        <fullName evidence="13">Carbonic anhydrase</fullName>
    </recommendedName>
</protein>
<feature type="transmembrane region" description="Helical" evidence="8">
    <location>
        <begin position="558"/>
        <end position="580"/>
    </location>
</feature>